<name>X1SIY5_9ZZZZ</name>
<dbReference type="EMBL" id="BARW01002120">
    <property type="protein sequence ID" value="GAI67739.1"/>
    <property type="molecule type" value="Genomic_DNA"/>
</dbReference>
<accession>X1SIY5</accession>
<protein>
    <submittedName>
        <fullName evidence="1">Uncharacterized protein</fullName>
    </submittedName>
</protein>
<reference evidence="1" key="1">
    <citation type="journal article" date="2014" name="Front. Microbiol.">
        <title>High frequency of phylogenetically diverse reductive dehalogenase-homologous genes in deep subseafloor sedimentary metagenomes.</title>
        <authorList>
            <person name="Kawai M."/>
            <person name="Futagami T."/>
            <person name="Toyoda A."/>
            <person name="Takaki Y."/>
            <person name="Nishi S."/>
            <person name="Hori S."/>
            <person name="Arai W."/>
            <person name="Tsubouchi T."/>
            <person name="Morono Y."/>
            <person name="Uchiyama I."/>
            <person name="Ito T."/>
            <person name="Fujiyama A."/>
            <person name="Inagaki F."/>
            <person name="Takami H."/>
        </authorList>
    </citation>
    <scope>NUCLEOTIDE SEQUENCE</scope>
    <source>
        <strain evidence="1">Expedition CK06-06</strain>
    </source>
</reference>
<evidence type="ECO:0000313" key="1">
    <source>
        <dbReference type="EMBL" id="GAI67739.1"/>
    </source>
</evidence>
<dbReference type="InterPro" id="IPR036388">
    <property type="entry name" value="WH-like_DNA-bd_sf"/>
</dbReference>
<sequence>MAAPSEEPLAQRKPSPSIHNKTVIYNSKEILDRVTYGVPAPRRMLTPGLLFKKHDYVVAFLRALHLTPAEREITLHLLRLYSYYGRVYPKANEFTWSGGCSKRSFWRAVAKLEKLGMVDRINRYLNHLQISNSYRLDKLVLCIIRTLTERGTRIYDGFTLNLLGYINHHFWTLVPTLRVRLRDPIPVTVMA</sequence>
<dbReference type="Gene3D" id="1.10.10.10">
    <property type="entry name" value="Winged helix-like DNA-binding domain superfamily/Winged helix DNA-binding domain"/>
    <property type="match status" value="1"/>
</dbReference>
<organism evidence="1">
    <name type="scientific">marine sediment metagenome</name>
    <dbReference type="NCBI Taxonomy" id="412755"/>
    <lineage>
        <taxon>unclassified sequences</taxon>
        <taxon>metagenomes</taxon>
        <taxon>ecological metagenomes</taxon>
    </lineage>
</organism>
<proteinExistence type="predicted"/>
<comment type="caution">
    <text evidence="1">The sequence shown here is derived from an EMBL/GenBank/DDBJ whole genome shotgun (WGS) entry which is preliminary data.</text>
</comment>
<gene>
    <name evidence="1" type="ORF">S12H4_06148</name>
</gene>
<dbReference type="AlphaFoldDB" id="X1SIY5"/>